<proteinExistence type="predicted"/>
<sequence>MMMDKWKGDKTASPETLARRILTDEEFLKGLQRRVASRVLATTLAMVEQGMEEANVEYKRTLAKNKKALDKLK</sequence>
<keyword evidence="2" id="KW-1185">Reference proteome</keyword>
<name>A0A9P0E3N9_NEZVI</name>
<accession>A0A9P0E3N9</accession>
<dbReference type="EMBL" id="OV725078">
    <property type="protein sequence ID" value="CAH1393294.1"/>
    <property type="molecule type" value="Genomic_DNA"/>
</dbReference>
<dbReference type="Proteomes" id="UP001152798">
    <property type="component" value="Chromosome 2"/>
</dbReference>
<evidence type="ECO:0000313" key="2">
    <source>
        <dbReference type="Proteomes" id="UP001152798"/>
    </source>
</evidence>
<dbReference type="AlphaFoldDB" id="A0A9P0E3N9"/>
<dbReference type="OrthoDB" id="10576915at2759"/>
<evidence type="ECO:0000313" key="1">
    <source>
        <dbReference type="EMBL" id="CAH1393294.1"/>
    </source>
</evidence>
<protein>
    <submittedName>
        <fullName evidence="1">Uncharacterized protein</fullName>
    </submittedName>
</protein>
<gene>
    <name evidence="1" type="ORF">NEZAVI_LOCUS3991</name>
</gene>
<organism evidence="1 2">
    <name type="scientific">Nezara viridula</name>
    <name type="common">Southern green stink bug</name>
    <name type="synonym">Cimex viridulus</name>
    <dbReference type="NCBI Taxonomy" id="85310"/>
    <lineage>
        <taxon>Eukaryota</taxon>
        <taxon>Metazoa</taxon>
        <taxon>Ecdysozoa</taxon>
        <taxon>Arthropoda</taxon>
        <taxon>Hexapoda</taxon>
        <taxon>Insecta</taxon>
        <taxon>Pterygota</taxon>
        <taxon>Neoptera</taxon>
        <taxon>Paraneoptera</taxon>
        <taxon>Hemiptera</taxon>
        <taxon>Heteroptera</taxon>
        <taxon>Panheteroptera</taxon>
        <taxon>Pentatomomorpha</taxon>
        <taxon>Pentatomoidea</taxon>
        <taxon>Pentatomidae</taxon>
        <taxon>Pentatominae</taxon>
        <taxon>Nezara</taxon>
    </lineage>
</organism>
<reference evidence="1" key="1">
    <citation type="submission" date="2022-01" db="EMBL/GenBank/DDBJ databases">
        <authorList>
            <person name="King R."/>
        </authorList>
    </citation>
    <scope>NUCLEOTIDE SEQUENCE</scope>
</reference>